<keyword evidence="2" id="KW-1185">Reference proteome</keyword>
<sequence>MSGEHDDGLVSPLSAATGQPYHSLHRDPEANAPEVVGISASPYHHAQSPSVAGSSPGTFYSRTYSPTVTGHHDSDQGKEVLQYEGIDKIPLHPTEYADYPQVASDLYAKDAAGNAGAAAEVARSKKILGMRRTVFFIVLAVLCIAIAVAVGAGVGATLPSKSKSATAASTGDHAGGSSSSSSPGSPSGSSTGALSTSSASSSPDASPSTSPTKSSDSKTSGSSTTSSATPTPTFLNQTTLTNNQGWGFQGYSEQGFAGDYTTVFLNDGDFVDTEKGIDFKIAINSYQWLQRGTNCCVSFCNNSTHAGWIGYQCQAKKQPKTTQTFTRIWVWCSDDHNQPNAERCGAS</sequence>
<accession>A0ACC1R9A3</accession>
<name>A0ACC1R9A3_9HYPO</name>
<evidence type="ECO:0000313" key="2">
    <source>
        <dbReference type="Proteomes" id="UP001148737"/>
    </source>
</evidence>
<gene>
    <name evidence="1" type="ORF">NLG97_g928</name>
</gene>
<reference evidence="1" key="1">
    <citation type="submission" date="2022-07" db="EMBL/GenBank/DDBJ databases">
        <title>Genome Sequence of Lecanicillium saksenae.</title>
        <authorList>
            <person name="Buettner E."/>
        </authorList>
    </citation>
    <scope>NUCLEOTIDE SEQUENCE</scope>
    <source>
        <strain evidence="1">VT-O1</strain>
    </source>
</reference>
<organism evidence="1 2">
    <name type="scientific">Lecanicillium saksenae</name>
    <dbReference type="NCBI Taxonomy" id="468837"/>
    <lineage>
        <taxon>Eukaryota</taxon>
        <taxon>Fungi</taxon>
        <taxon>Dikarya</taxon>
        <taxon>Ascomycota</taxon>
        <taxon>Pezizomycotina</taxon>
        <taxon>Sordariomycetes</taxon>
        <taxon>Hypocreomycetidae</taxon>
        <taxon>Hypocreales</taxon>
        <taxon>Cordycipitaceae</taxon>
        <taxon>Lecanicillium</taxon>
    </lineage>
</organism>
<comment type="caution">
    <text evidence="1">The sequence shown here is derived from an EMBL/GenBank/DDBJ whole genome shotgun (WGS) entry which is preliminary data.</text>
</comment>
<evidence type="ECO:0000313" key="1">
    <source>
        <dbReference type="EMBL" id="KAJ3498684.1"/>
    </source>
</evidence>
<dbReference type="EMBL" id="JANAKD010000039">
    <property type="protein sequence ID" value="KAJ3498684.1"/>
    <property type="molecule type" value="Genomic_DNA"/>
</dbReference>
<dbReference type="Proteomes" id="UP001148737">
    <property type="component" value="Unassembled WGS sequence"/>
</dbReference>
<protein>
    <submittedName>
        <fullName evidence="1">Uncharacterized protein</fullName>
    </submittedName>
</protein>
<proteinExistence type="predicted"/>